<sequence length="135" mass="14719">MLNIQSTPGDSSAIPADTDPTPSTSYPEQQSASTIRTPVHTTKDAQQPLEPFHHFSSLNLSAEAPGQDDIPSPTTTISEEDSDNIAETSTMSTHSEDVSLETPLTERNPRRQETMGDGDAEDLAPRIPQLWMRTD</sequence>
<comment type="caution">
    <text evidence="1">The sequence shown here is derived from an EMBL/GenBank/DDBJ whole genome shotgun (WGS) entry which is preliminary data.</text>
</comment>
<keyword evidence="2" id="KW-1185">Reference proteome</keyword>
<dbReference type="Proteomes" id="UP001056120">
    <property type="component" value="Linkage Group LG13"/>
</dbReference>
<reference evidence="2" key="1">
    <citation type="journal article" date="2022" name="Mol. Ecol. Resour.">
        <title>The genomes of chicory, endive, great burdock and yacon provide insights into Asteraceae palaeo-polyploidization history and plant inulin production.</title>
        <authorList>
            <person name="Fan W."/>
            <person name="Wang S."/>
            <person name="Wang H."/>
            <person name="Wang A."/>
            <person name="Jiang F."/>
            <person name="Liu H."/>
            <person name="Zhao H."/>
            <person name="Xu D."/>
            <person name="Zhang Y."/>
        </authorList>
    </citation>
    <scope>NUCLEOTIDE SEQUENCE [LARGE SCALE GENOMIC DNA]</scope>
    <source>
        <strain evidence="2">cv. Yunnan</strain>
    </source>
</reference>
<protein>
    <submittedName>
        <fullName evidence="1">Uncharacterized protein</fullName>
    </submittedName>
</protein>
<gene>
    <name evidence="1" type="ORF">L1987_40887</name>
</gene>
<dbReference type="EMBL" id="CM042030">
    <property type="protein sequence ID" value="KAI3786858.1"/>
    <property type="molecule type" value="Genomic_DNA"/>
</dbReference>
<accession>A0ACB9GUV0</accession>
<evidence type="ECO:0000313" key="1">
    <source>
        <dbReference type="EMBL" id="KAI3786858.1"/>
    </source>
</evidence>
<name>A0ACB9GUV0_9ASTR</name>
<proteinExistence type="predicted"/>
<reference evidence="1 2" key="2">
    <citation type="journal article" date="2022" name="Mol. Ecol. Resour.">
        <title>The genomes of chicory, endive, great burdock and yacon provide insights into Asteraceae paleo-polyploidization history and plant inulin production.</title>
        <authorList>
            <person name="Fan W."/>
            <person name="Wang S."/>
            <person name="Wang H."/>
            <person name="Wang A."/>
            <person name="Jiang F."/>
            <person name="Liu H."/>
            <person name="Zhao H."/>
            <person name="Xu D."/>
            <person name="Zhang Y."/>
        </authorList>
    </citation>
    <scope>NUCLEOTIDE SEQUENCE [LARGE SCALE GENOMIC DNA]</scope>
    <source>
        <strain evidence="2">cv. Yunnan</strain>
        <tissue evidence="1">Leaves</tissue>
    </source>
</reference>
<organism evidence="1 2">
    <name type="scientific">Smallanthus sonchifolius</name>
    <dbReference type="NCBI Taxonomy" id="185202"/>
    <lineage>
        <taxon>Eukaryota</taxon>
        <taxon>Viridiplantae</taxon>
        <taxon>Streptophyta</taxon>
        <taxon>Embryophyta</taxon>
        <taxon>Tracheophyta</taxon>
        <taxon>Spermatophyta</taxon>
        <taxon>Magnoliopsida</taxon>
        <taxon>eudicotyledons</taxon>
        <taxon>Gunneridae</taxon>
        <taxon>Pentapetalae</taxon>
        <taxon>asterids</taxon>
        <taxon>campanulids</taxon>
        <taxon>Asterales</taxon>
        <taxon>Asteraceae</taxon>
        <taxon>Asteroideae</taxon>
        <taxon>Heliantheae alliance</taxon>
        <taxon>Millerieae</taxon>
        <taxon>Smallanthus</taxon>
    </lineage>
</organism>
<evidence type="ECO:0000313" key="2">
    <source>
        <dbReference type="Proteomes" id="UP001056120"/>
    </source>
</evidence>